<dbReference type="Gene3D" id="4.10.240.10">
    <property type="entry name" value="Zn(2)-C6 fungal-type DNA-binding domain"/>
    <property type="match status" value="2"/>
</dbReference>
<feature type="compositionally biased region" description="Low complexity" evidence="7">
    <location>
        <begin position="169"/>
        <end position="180"/>
    </location>
</feature>
<feature type="region of interest" description="Disordered" evidence="7">
    <location>
        <begin position="169"/>
        <end position="235"/>
    </location>
</feature>
<evidence type="ECO:0000259" key="8">
    <source>
        <dbReference type="PROSITE" id="PS50048"/>
    </source>
</evidence>
<keyword evidence="3" id="KW-0805">Transcription regulation</keyword>
<evidence type="ECO:0000256" key="4">
    <source>
        <dbReference type="ARBA" id="ARBA00023125"/>
    </source>
</evidence>
<feature type="region of interest" description="Disordered" evidence="7">
    <location>
        <begin position="22"/>
        <end position="68"/>
    </location>
</feature>
<dbReference type="PANTHER" id="PTHR36206">
    <property type="entry name" value="ASPERCRYPTIN BIOSYNTHESIS CLUSTER-SPECIFIC TRANSCRIPTION REGULATOR ATNN-RELATED"/>
    <property type="match status" value="1"/>
</dbReference>
<evidence type="ECO:0000313" key="10">
    <source>
        <dbReference type="Proteomes" id="UP000044602"/>
    </source>
</evidence>
<keyword evidence="1" id="KW-0479">Metal-binding</keyword>
<sequence>MLKESAAELPTLNHHHCTLDAAHRSFPDNQPSRESASVSSSASLVSTMSTGQDQDHGHMNDHDHDDLSALKVDPEPIASTTIDTAAQSEIDNGDTASDSAAASAVAAAADASEEPERHGHHVHIEHHDGLDDYDPASMQTSDLDANLIHATTSSSTAHEIATGGLQALQDASDAAAAQALRESVDHQQQHHEQPHEQHHEPHDQHHQYDPPPQSASSLDHEMQGTDTGSSSGPDPALAVAAAAAAATAAVNASIGGAPAGPHPFASVASAAPAPAPAPAPSAARDSAVNPKLTRLRRACDMCSQRKVKCDETAPCRPCRDLNVECTFHRALKRRGPPNKHAEAARAAQRPRLEPGPTPAGNGFAYNNGLGPTPSPHNAAQTLVSIAEGPAATAYTAESIAPMPVLELLVDDFFTYIHPLAPFPHEPTFRDAFATRQDRTNPEFLSLLASMIAALVASFPRSARQHLKAQHSTHLFPRAIVMIEKCRDIALQTRGALWSIKSPKTLDDAATSYFLGLAAGYTLHVNAYRHFTAECLSLIRELGFHAPKNPGELPTFGTDHYSNNPLPFHNIKDQIGKRIFWCLLLGVRSFSQLGASHADLVIAPSTPNLPYPSLPENVDDRWIMANEIQYSENNNVTLLTGFRFGVEIYTTMNAIVSVELVYGMSTLPWPDQRAMLRDALVAAKNIIDRLPTELRLTSQIDQPVFGGGFDDGHLQYMPPAYPNAQPANDIRNVIKSNTQRRRQLQYDIQKANILVSQLATRSYFVELYFNLRDVYLADPNRSIIDESTIEGKAAKEAEDVEAERIFELMTAERELIVQDLLHVLGSIPQRNMEPNGGSLINKVRQVASTLLNDAPERKGPVAVKSEAALSRLIDILIKLEGTGPGHAGHGNDSNMTPQDEEEELRLWSSLRDYQRQFAYQSGAAPNSDPTSHDPAVSLTKPKRSRVSNAKAKTGCITCKKRHVKCDETKPYCRKCLALRGHCEGYAPPKIPKQRGRFAAVARTANMLHQTLLDPDLLDFHDATGLNYFNEFVKLSQAPWNVAASSGDLWSVSLPQLARANDTLRHAAMAIGAVSLGDRGSHSSERPMTPAGPGPPNYSPRELHATTYLCHALKLQSRSSSVQDTIFLSVMLLYFETLRGNIKAALDHVNHGLALLLTLTTGQEANAHIRSLAPNPGPLLGAVTNVFFVLAAQARHILTGRVGDCRPLPHFAKGLRNASRSMESFMHLLCQLWQPTVMNDVPELFGTLDEYEHHWHYLRRAQSAIGPLMHELVLSSGVIGCSDAAAINTSIHHILGHPQVLAFYADNRQKMQTLEKAFLPLFHRIMLQSHDSKDYLRALHLRLQYLGVTLFENAPQFLSIDAVRALTPLFREFLTTASAALRAARLTADKPAYGTSLQCGLSMWLFGTALFCRDAVVRDEAVVMLGEYPGQDGLWSTRALHVLAVRNRDVEKANAVEGSDTEQWARLWRREYALEEGGAEVIFRYRKRDEHAAGWAMVEEGAVVPAVGEATWVKRRPRSEKLLMEDLMLST</sequence>
<keyword evidence="10" id="KW-1185">Reference proteome</keyword>
<dbReference type="InterPro" id="IPR001138">
    <property type="entry name" value="Zn2Cys6_DnaBD"/>
</dbReference>
<feature type="compositionally biased region" description="Low complexity" evidence="7">
    <location>
        <begin position="35"/>
        <end position="52"/>
    </location>
</feature>
<feature type="region of interest" description="Disordered" evidence="7">
    <location>
        <begin position="1075"/>
        <end position="1094"/>
    </location>
</feature>
<dbReference type="CDD" id="cd12148">
    <property type="entry name" value="fungal_TF_MHR"/>
    <property type="match status" value="1"/>
</dbReference>
<keyword evidence="5" id="KW-0804">Transcription</keyword>
<feature type="compositionally biased region" description="Low complexity" evidence="7">
    <location>
        <begin position="96"/>
        <end position="110"/>
    </location>
</feature>
<dbReference type="EMBL" id="CVQH01007557">
    <property type="protein sequence ID" value="CRK16421.1"/>
    <property type="molecule type" value="Genomic_DNA"/>
</dbReference>
<feature type="compositionally biased region" description="Basic and acidic residues" evidence="7">
    <location>
        <begin position="53"/>
        <end position="68"/>
    </location>
</feature>
<evidence type="ECO:0000313" key="9">
    <source>
        <dbReference type="EMBL" id="CRK16421.1"/>
    </source>
</evidence>
<evidence type="ECO:0000256" key="5">
    <source>
        <dbReference type="ARBA" id="ARBA00023163"/>
    </source>
</evidence>
<dbReference type="Proteomes" id="UP000044602">
    <property type="component" value="Unassembled WGS sequence"/>
</dbReference>
<dbReference type="GO" id="GO:0003677">
    <property type="term" value="F:DNA binding"/>
    <property type="evidence" value="ECO:0007669"/>
    <property type="project" value="UniProtKB-KW"/>
</dbReference>
<dbReference type="PROSITE" id="PS50048">
    <property type="entry name" value="ZN2_CY6_FUNGAL_2"/>
    <property type="match status" value="2"/>
</dbReference>
<dbReference type="CDD" id="cd00067">
    <property type="entry name" value="GAL4"/>
    <property type="match status" value="2"/>
</dbReference>
<organism evidence="9 10">
    <name type="scientific">Verticillium longisporum</name>
    <name type="common">Verticillium dahliae var. longisporum</name>
    <dbReference type="NCBI Taxonomy" id="100787"/>
    <lineage>
        <taxon>Eukaryota</taxon>
        <taxon>Fungi</taxon>
        <taxon>Dikarya</taxon>
        <taxon>Ascomycota</taxon>
        <taxon>Pezizomycotina</taxon>
        <taxon>Sordariomycetes</taxon>
        <taxon>Hypocreomycetidae</taxon>
        <taxon>Glomerellales</taxon>
        <taxon>Plectosphaerellaceae</taxon>
        <taxon>Verticillium</taxon>
    </lineage>
</organism>
<dbReference type="PROSITE" id="PS00463">
    <property type="entry name" value="ZN2_CY6_FUNGAL_1"/>
    <property type="match status" value="2"/>
</dbReference>
<feature type="compositionally biased region" description="Basic and acidic residues" evidence="7">
    <location>
        <begin position="182"/>
        <end position="208"/>
    </location>
</feature>
<feature type="region of interest" description="Disordered" evidence="7">
    <location>
        <begin position="83"/>
        <end position="120"/>
    </location>
</feature>
<protein>
    <recommendedName>
        <fullName evidence="8">Zn(2)-C6 fungal-type domain-containing protein</fullName>
    </recommendedName>
</protein>
<dbReference type="InterPro" id="IPR036864">
    <property type="entry name" value="Zn2-C6_fun-type_DNA-bd_sf"/>
</dbReference>
<dbReference type="GO" id="GO:0008270">
    <property type="term" value="F:zinc ion binding"/>
    <property type="evidence" value="ECO:0007669"/>
    <property type="project" value="InterPro"/>
</dbReference>
<proteinExistence type="predicted"/>
<evidence type="ECO:0000256" key="1">
    <source>
        <dbReference type="ARBA" id="ARBA00022723"/>
    </source>
</evidence>
<evidence type="ECO:0000256" key="7">
    <source>
        <dbReference type="SAM" id="MobiDB-lite"/>
    </source>
</evidence>
<keyword evidence="4" id="KW-0238">DNA-binding</keyword>
<reference evidence="9 10" key="1">
    <citation type="submission" date="2015-05" db="EMBL/GenBank/DDBJ databases">
        <authorList>
            <person name="Wang D.B."/>
            <person name="Wang M."/>
        </authorList>
    </citation>
    <scope>NUCLEOTIDE SEQUENCE [LARGE SCALE GENOMIC DNA]</scope>
    <source>
        <strain evidence="9">VL1</strain>
    </source>
</reference>
<feature type="region of interest" description="Disordered" evidence="7">
    <location>
        <begin position="919"/>
        <end position="943"/>
    </location>
</feature>
<keyword evidence="6" id="KW-0539">Nucleus</keyword>
<accession>A0A0G4L369</accession>
<name>A0A0G4L369_VERLO</name>
<dbReference type="Pfam" id="PF00172">
    <property type="entry name" value="Zn_clus"/>
    <property type="match status" value="2"/>
</dbReference>
<dbReference type="SUPFAM" id="SSF57701">
    <property type="entry name" value="Zn2/Cys6 DNA-binding domain"/>
    <property type="match status" value="2"/>
</dbReference>
<evidence type="ECO:0000256" key="3">
    <source>
        <dbReference type="ARBA" id="ARBA00023015"/>
    </source>
</evidence>
<feature type="region of interest" description="Disordered" evidence="7">
    <location>
        <begin position="269"/>
        <end position="289"/>
    </location>
</feature>
<dbReference type="GO" id="GO:0000981">
    <property type="term" value="F:DNA-binding transcription factor activity, RNA polymerase II-specific"/>
    <property type="evidence" value="ECO:0007669"/>
    <property type="project" value="InterPro"/>
</dbReference>
<keyword evidence="2" id="KW-0862">Zinc</keyword>
<dbReference type="SMART" id="SM00066">
    <property type="entry name" value="GAL4"/>
    <property type="match status" value="2"/>
</dbReference>
<gene>
    <name evidence="9" type="ORF">BN1708_011761</name>
</gene>
<feature type="region of interest" description="Disordered" evidence="7">
    <location>
        <begin position="334"/>
        <end position="356"/>
    </location>
</feature>
<feature type="domain" description="Zn(2)-C6 fungal-type" evidence="8">
    <location>
        <begin position="953"/>
        <end position="981"/>
    </location>
</feature>
<dbReference type="InterPro" id="IPR052360">
    <property type="entry name" value="Transcr_Regulatory_Proteins"/>
</dbReference>
<dbReference type="STRING" id="100787.A0A0G4L369"/>
<feature type="compositionally biased region" description="Polar residues" evidence="7">
    <location>
        <begin position="919"/>
        <end position="928"/>
    </location>
</feature>
<evidence type="ECO:0000256" key="2">
    <source>
        <dbReference type="ARBA" id="ARBA00022833"/>
    </source>
</evidence>
<feature type="domain" description="Zn(2)-C6 fungal-type" evidence="8">
    <location>
        <begin position="298"/>
        <end position="327"/>
    </location>
</feature>
<dbReference type="PANTHER" id="PTHR36206:SF13">
    <property type="entry name" value="TRANSCRIPTIONAL REGULATORY PROTEIN MOC3"/>
    <property type="match status" value="1"/>
</dbReference>
<evidence type="ECO:0000256" key="6">
    <source>
        <dbReference type="ARBA" id="ARBA00023242"/>
    </source>
</evidence>